<evidence type="ECO:0000256" key="15">
    <source>
        <dbReference type="RuleBase" id="RU000504"/>
    </source>
</evidence>
<evidence type="ECO:0000256" key="4">
    <source>
        <dbReference type="ARBA" id="ARBA00008663"/>
    </source>
</evidence>
<dbReference type="GO" id="GO:0030955">
    <property type="term" value="F:potassium ion binding"/>
    <property type="evidence" value="ECO:0007669"/>
    <property type="project" value="InterPro"/>
</dbReference>
<evidence type="ECO:0000256" key="5">
    <source>
        <dbReference type="ARBA" id="ARBA00022679"/>
    </source>
</evidence>
<evidence type="ECO:0000313" key="18">
    <source>
        <dbReference type="EnsemblMetazoa" id="XP_003241069.3"/>
    </source>
</evidence>
<sequence>MCSNVNIKTIYLPCIIYKSMIINMFLNKITKIIKPIVFQNYMLKKTFHRSVTKFTWKQPFINDPIEKELQSDKKYLYGNNSDTALQYNCSLNIHCNSHPLRRSGIICTIGPASADVKILEGLMDAGMNIARLNFSHGTHDYHLKTVENIRKAVKSYSEKIGRNYPLAIALDTKGPEIRTGVLNGKDASKEIKLNKGDTLRLSTDKQYENKGSNKLVYVDYENITKILKENDRIYVDDGLILMKATKIGENYIDCIVENEGMLGSRKGINLPGVAVDLPAISEKDKADIQFAADNDLDMIFASFIRDRCAVTEIRNMLGERNKHMLIISKIENHQGIQNLQSIIKVSDGIMVARGDLGIDIPPEKVFLAQKSILAQCNIAGKPGICATQMLESMTKKPRATRAESSDVANAILDGADCVMLSGETAKGHFPIESVRTMDKICREAESAMWRKEFYHDMVASLAQRTSNDGQNIMQALRAVTAADNMSADVIIVIDQSGFIAHEIAIYRPRSIILLVTDNHRVARQCHLHRGILPVFYYPEIGECDVDFSNNWNKLRDYAIEFGKSLGIIKSRDTIVLVGKEGITVFCTL</sequence>
<comment type="catalytic activity">
    <reaction evidence="13">
        <text>pyruvate + ATP = phosphoenolpyruvate + ADP + H(+)</text>
        <dbReference type="Rhea" id="RHEA:18157"/>
        <dbReference type="ChEBI" id="CHEBI:15361"/>
        <dbReference type="ChEBI" id="CHEBI:15378"/>
        <dbReference type="ChEBI" id="CHEBI:30616"/>
        <dbReference type="ChEBI" id="CHEBI:58702"/>
        <dbReference type="ChEBI" id="CHEBI:456216"/>
        <dbReference type="EC" id="2.7.1.40"/>
    </reaction>
    <physiologicalReaction direction="right-to-left" evidence="13">
        <dbReference type="Rhea" id="RHEA:18159"/>
    </physiologicalReaction>
</comment>
<evidence type="ECO:0000256" key="13">
    <source>
        <dbReference type="ARBA" id="ARBA00048967"/>
    </source>
</evidence>
<comment type="function">
    <text evidence="14">Pyruvate kinase that catalyzes the conversion of phosphoenolpyruvate to pyruvate with the synthesis of ATP, and which plays a key role in glycolysis.</text>
</comment>
<dbReference type="NCBIfam" id="TIGR01064">
    <property type="entry name" value="pyruv_kin"/>
    <property type="match status" value="1"/>
</dbReference>
<dbReference type="InterPro" id="IPR036918">
    <property type="entry name" value="Pyrv_Knase_C_sf"/>
</dbReference>
<keyword evidence="5 15" id="KW-0808">Transferase</keyword>
<evidence type="ECO:0000256" key="11">
    <source>
        <dbReference type="ARBA" id="ARBA00023152"/>
    </source>
</evidence>
<dbReference type="RefSeq" id="XP_003241069.3">
    <property type="nucleotide sequence ID" value="XM_003241021.4"/>
</dbReference>
<evidence type="ECO:0000256" key="1">
    <source>
        <dbReference type="ARBA" id="ARBA00001946"/>
    </source>
</evidence>
<dbReference type="GO" id="GO:0004743">
    <property type="term" value="F:pyruvate kinase activity"/>
    <property type="evidence" value="ECO:0007669"/>
    <property type="project" value="UniProtKB-EC"/>
</dbReference>
<keyword evidence="9" id="KW-0067">ATP-binding</keyword>
<dbReference type="SUPFAM" id="SSF52935">
    <property type="entry name" value="PK C-terminal domain-like"/>
    <property type="match status" value="1"/>
</dbReference>
<keyword evidence="7" id="KW-0547">Nucleotide-binding</keyword>
<keyword evidence="12" id="KW-0670">Pyruvate</keyword>
<dbReference type="FunFam" id="2.40.33.10:FF:000001">
    <property type="entry name" value="Pyruvate kinase"/>
    <property type="match status" value="1"/>
</dbReference>
<evidence type="ECO:0000256" key="7">
    <source>
        <dbReference type="ARBA" id="ARBA00022741"/>
    </source>
</evidence>
<dbReference type="GO" id="GO:0000287">
    <property type="term" value="F:magnesium ion binding"/>
    <property type="evidence" value="ECO:0007669"/>
    <property type="project" value="InterPro"/>
</dbReference>
<name>A0A8R2AAN8_ACYPI</name>
<dbReference type="EC" id="2.7.1.40" evidence="15"/>
<dbReference type="KEGG" id="api:100568549"/>
<dbReference type="GeneID" id="100568549"/>
<dbReference type="FunFam" id="3.20.20.60:FF:000025">
    <property type="entry name" value="Pyruvate kinase"/>
    <property type="match status" value="1"/>
</dbReference>
<dbReference type="NCBIfam" id="NF004491">
    <property type="entry name" value="PRK05826.1"/>
    <property type="match status" value="1"/>
</dbReference>
<organism evidence="18 19">
    <name type="scientific">Acyrthosiphon pisum</name>
    <name type="common">Pea aphid</name>
    <dbReference type="NCBI Taxonomy" id="7029"/>
    <lineage>
        <taxon>Eukaryota</taxon>
        <taxon>Metazoa</taxon>
        <taxon>Ecdysozoa</taxon>
        <taxon>Arthropoda</taxon>
        <taxon>Hexapoda</taxon>
        <taxon>Insecta</taxon>
        <taxon>Pterygota</taxon>
        <taxon>Neoptera</taxon>
        <taxon>Paraneoptera</taxon>
        <taxon>Hemiptera</taxon>
        <taxon>Sternorrhyncha</taxon>
        <taxon>Aphidomorpha</taxon>
        <taxon>Aphidoidea</taxon>
        <taxon>Aphididae</taxon>
        <taxon>Macrosiphini</taxon>
        <taxon>Acyrthosiphon</taxon>
    </lineage>
</organism>
<dbReference type="InterPro" id="IPR011037">
    <property type="entry name" value="Pyrv_Knase-like_insert_dom_sf"/>
</dbReference>
<evidence type="ECO:0000256" key="9">
    <source>
        <dbReference type="ARBA" id="ARBA00022840"/>
    </source>
</evidence>
<dbReference type="GO" id="GO:0016301">
    <property type="term" value="F:kinase activity"/>
    <property type="evidence" value="ECO:0007669"/>
    <property type="project" value="UniProtKB-KW"/>
</dbReference>
<comment type="cofactor">
    <cofactor evidence="2">
        <name>K(+)</name>
        <dbReference type="ChEBI" id="CHEBI:29103"/>
    </cofactor>
</comment>
<dbReference type="Gene3D" id="2.40.33.10">
    <property type="entry name" value="PK beta-barrel domain-like"/>
    <property type="match status" value="1"/>
</dbReference>
<dbReference type="GO" id="GO:0005524">
    <property type="term" value="F:ATP binding"/>
    <property type="evidence" value="ECO:0007669"/>
    <property type="project" value="UniProtKB-KW"/>
</dbReference>
<dbReference type="Gene3D" id="3.40.1380.20">
    <property type="entry name" value="Pyruvate kinase, C-terminal domain"/>
    <property type="match status" value="1"/>
</dbReference>
<reference evidence="18" key="2">
    <citation type="submission" date="2022-06" db="UniProtKB">
        <authorList>
            <consortium name="EnsemblMetazoa"/>
        </authorList>
    </citation>
    <scope>IDENTIFICATION</scope>
</reference>
<accession>A0A8R2AAN8</accession>
<evidence type="ECO:0000256" key="14">
    <source>
        <dbReference type="ARBA" id="ARBA00058419"/>
    </source>
</evidence>
<evidence type="ECO:0000256" key="3">
    <source>
        <dbReference type="ARBA" id="ARBA00004997"/>
    </source>
</evidence>
<feature type="domain" description="Pyruvate kinase C-terminal" evidence="17">
    <location>
        <begin position="477"/>
        <end position="580"/>
    </location>
</feature>
<dbReference type="OrthoDB" id="108365at2759"/>
<dbReference type="InterPro" id="IPR040442">
    <property type="entry name" value="Pyrv_kinase-like_dom_sf"/>
</dbReference>
<dbReference type="Proteomes" id="UP000007819">
    <property type="component" value="Unassembled WGS sequence"/>
</dbReference>
<feature type="domain" description="Pyruvate kinase barrel" evidence="16">
    <location>
        <begin position="101"/>
        <end position="434"/>
    </location>
</feature>
<evidence type="ECO:0000259" key="17">
    <source>
        <dbReference type="Pfam" id="PF02887"/>
    </source>
</evidence>
<protein>
    <recommendedName>
        <fullName evidence="15">Pyruvate kinase</fullName>
        <ecNumber evidence="15">2.7.1.40</ecNumber>
    </recommendedName>
</protein>
<evidence type="ECO:0000256" key="10">
    <source>
        <dbReference type="ARBA" id="ARBA00022842"/>
    </source>
</evidence>
<proteinExistence type="inferred from homology"/>
<dbReference type="InterPro" id="IPR015806">
    <property type="entry name" value="Pyrv_Knase_insert_dom_sf"/>
</dbReference>
<keyword evidence="8 15" id="KW-0418">Kinase</keyword>
<dbReference type="Pfam" id="PF02887">
    <property type="entry name" value="PK_C"/>
    <property type="match status" value="1"/>
</dbReference>
<evidence type="ECO:0000256" key="12">
    <source>
        <dbReference type="ARBA" id="ARBA00023317"/>
    </source>
</evidence>
<dbReference type="SUPFAM" id="SSF51621">
    <property type="entry name" value="Phosphoenolpyruvate/pyruvate domain"/>
    <property type="match status" value="1"/>
</dbReference>
<dbReference type="InterPro" id="IPR015813">
    <property type="entry name" value="Pyrv/PenolPyrv_kinase-like_dom"/>
</dbReference>
<evidence type="ECO:0000259" key="16">
    <source>
        <dbReference type="Pfam" id="PF00224"/>
    </source>
</evidence>
<dbReference type="InterPro" id="IPR015795">
    <property type="entry name" value="Pyrv_Knase_C"/>
</dbReference>
<comment type="similarity">
    <text evidence="4 15">Belongs to the pyruvate kinase family.</text>
</comment>
<keyword evidence="6" id="KW-0479">Metal-binding</keyword>
<dbReference type="PANTHER" id="PTHR11817">
    <property type="entry name" value="PYRUVATE KINASE"/>
    <property type="match status" value="1"/>
</dbReference>
<dbReference type="SUPFAM" id="SSF50800">
    <property type="entry name" value="PK beta-barrel domain-like"/>
    <property type="match status" value="1"/>
</dbReference>
<evidence type="ECO:0000256" key="8">
    <source>
        <dbReference type="ARBA" id="ARBA00022777"/>
    </source>
</evidence>
<dbReference type="Pfam" id="PF00224">
    <property type="entry name" value="PK"/>
    <property type="match status" value="1"/>
</dbReference>
<dbReference type="AlphaFoldDB" id="A0A8R2AAN8"/>
<keyword evidence="11 15" id="KW-0324">Glycolysis</keyword>
<comment type="cofactor">
    <cofactor evidence="1">
        <name>Mg(2+)</name>
        <dbReference type="ChEBI" id="CHEBI:18420"/>
    </cofactor>
</comment>
<dbReference type="EnsemblMetazoa" id="XM_003241021.4">
    <property type="protein sequence ID" value="XP_003241069.3"/>
    <property type="gene ID" value="LOC100568549"/>
</dbReference>
<dbReference type="InterPro" id="IPR015793">
    <property type="entry name" value="Pyrv_Knase_brl"/>
</dbReference>
<evidence type="ECO:0000313" key="19">
    <source>
        <dbReference type="Proteomes" id="UP000007819"/>
    </source>
</evidence>
<dbReference type="PRINTS" id="PR01050">
    <property type="entry name" value="PYRUVTKNASE"/>
</dbReference>
<reference evidence="19" key="1">
    <citation type="submission" date="2010-06" db="EMBL/GenBank/DDBJ databases">
        <authorList>
            <person name="Jiang H."/>
            <person name="Abraham K."/>
            <person name="Ali S."/>
            <person name="Alsbrooks S.L."/>
            <person name="Anim B.N."/>
            <person name="Anosike U.S."/>
            <person name="Attaway T."/>
            <person name="Bandaranaike D.P."/>
            <person name="Battles P.K."/>
            <person name="Bell S.N."/>
            <person name="Bell A.V."/>
            <person name="Beltran B."/>
            <person name="Bickham C."/>
            <person name="Bustamante Y."/>
            <person name="Caleb T."/>
            <person name="Canada A."/>
            <person name="Cardenas V."/>
            <person name="Carter K."/>
            <person name="Chacko J."/>
            <person name="Chandrabose M.N."/>
            <person name="Chavez D."/>
            <person name="Chavez A."/>
            <person name="Chen L."/>
            <person name="Chu H.-S."/>
            <person name="Claassen K.J."/>
            <person name="Cockrell R."/>
            <person name="Collins M."/>
            <person name="Cooper J.A."/>
            <person name="Cree A."/>
            <person name="Curry S.M."/>
            <person name="Da Y."/>
            <person name="Dao M.D."/>
            <person name="Das B."/>
            <person name="Davila M.-L."/>
            <person name="Davy-Carroll L."/>
            <person name="Denson S."/>
            <person name="Dinh H."/>
            <person name="Ebong V.E."/>
            <person name="Edwards J.R."/>
            <person name="Egan A."/>
            <person name="El-Daye J."/>
            <person name="Escobedo L."/>
            <person name="Fernandez S."/>
            <person name="Fernando P.R."/>
            <person name="Flagg N."/>
            <person name="Forbes L.D."/>
            <person name="Fowler R.G."/>
            <person name="Fu Q."/>
            <person name="Gabisi R.A."/>
            <person name="Ganer J."/>
            <person name="Garbino Pronczuk A."/>
            <person name="Garcia R.M."/>
            <person name="Garner T."/>
            <person name="Garrett T.E."/>
            <person name="Gonzalez D.A."/>
            <person name="Hamid H."/>
            <person name="Hawkins E.S."/>
            <person name="Hirani K."/>
            <person name="Hogues M.E."/>
            <person name="Hollins B."/>
            <person name="Hsiao C.-H."/>
            <person name="Jabil R."/>
            <person name="James M.L."/>
            <person name="Jhangiani S.N."/>
            <person name="Johnson B."/>
            <person name="Johnson Q."/>
            <person name="Joshi V."/>
            <person name="Kalu J.B."/>
            <person name="Kam C."/>
            <person name="Kashfia A."/>
            <person name="Keebler J."/>
            <person name="Kisamo H."/>
            <person name="Kovar C.L."/>
            <person name="Lago L.A."/>
            <person name="Lai C.-Y."/>
            <person name="Laidlaw J."/>
            <person name="Lara F."/>
            <person name="Le T.-K."/>
            <person name="Lee S.L."/>
            <person name="Legall F.H."/>
            <person name="Lemon S.J."/>
            <person name="Lewis L.R."/>
            <person name="Li B."/>
            <person name="Liu Y."/>
            <person name="Liu Y.-S."/>
            <person name="Lopez J."/>
            <person name="Lozado R.J."/>
            <person name="Lu J."/>
            <person name="Madu R.C."/>
            <person name="Maheshwari M."/>
            <person name="Maheshwari R."/>
            <person name="Malloy K."/>
            <person name="Martinez E."/>
            <person name="Mathew T."/>
            <person name="Mercado I.C."/>
            <person name="Mercado C."/>
            <person name="Meyer B."/>
            <person name="Montgomery K."/>
            <person name="Morgan M.B."/>
            <person name="Munidasa M."/>
            <person name="Nazareth L.V."/>
            <person name="Nelson J."/>
            <person name="Ng B.M."/>
            <person name="Nguyen N.B."/>
            <person name="Nguyen P.Q."/>
            <person name="Nguyen T."/>
            <person name="Obregon M."/>
            <person name="Okwuonu G.O."/>
            <person name="Onwere C.G."/>
            <person name="Orozco G."/>
            <person name="Parra A."/>
            <person name="Patel S."/>
            <person name="Patil S."/>
            <person name="Perez A."/>
            <person name="Perez Y."/>
            <person name="Pham C."/>
            <person name="Primus E.L."/>
            <person name="Pu L.-L."/>
            <person name="Puazo M."/>
            <person name="Qin X."/>
            <person name="Quiroz J.B."/>
            <person name="Reese J."/>
            <person name="Richards S."/>
            <person name="Rives C.M."/>
            <person name="Robberts R."/>
            <person name="Ruiz S.J."/>
            <person name="Ruiz M.J."/>
            <person name="Santibanez J."/>
            <person name="Schneider B.W."/>
            <person name="Sisson I."/>
            <person name="Smith M."/>
            <person name="Sodergren E."/>
            <person name="Song X.-Z."/>
            <person name="Song B.B."/>
            <person name="Summersgill H."/>
            <person name="Thelus R."/>
            <person name="Thornton R.D."/>
            <person name="Trejos Z.Y."/>
            <person name="Usmani K."/>
            <person name="Vattathil S."/>
            <person name="Villasana D."/>
            <person name="Walker D.L."/>
            <person name="Wang S."/>
            <person name="Wang K."/>
            <person name="White C.S."/>
            <person name="Williams A.C."/>
            <person name="Williamson J."/>
            <person name="Wilson K."/>
            <person name="Woghiren I.O."/>
            <person name="Woodworth J.R."/>
            <person name="Worley K.C."/>
            <person name="Wright R.A."/>
            <person name="Wu W."/>
            <person name="Young L."/>
            <person name="Zhang L."/>
            <person name="Zhang J."/>
            <person name="Zhu Y."/>
            <person name="Muzny D.M."/>
            <person name="Weinstock G."/>
            <person name="Gibbs R.A."/>
        </authorList>
    </citation>
    <scope>NUCLEOTIDE SEQUENCE [LARGE SCALE GENOMIC DNA]</scope>
    <source>
        <strain evidence="19">LSR1</strain>
    </source>
</reference>
<dbReference type="InterPro" id="IPR001697">
    <property type="entry name" value="Pyr_Knase"/>
</dbReference>
<dbReference type="Gene3D" id="3.20.20.60">
    <property type="entry name" value="Phosphoenolpyruvate-binding domains"/>
    <property type="match status" value="1"/>
</dbReference>
<comment type="pathway">
    <text evidence="3 15">Carbohydrate degradation; glycolysis; pyruvate from D-glyceraldehyde 3-phosphate: step 5/5.</text>
</comment>
<keyword evidence="19" id="KW-1185">Reference proteome</keyword>
<keyword evidence="10 15" id="KW-0460">Magnesium</keyword>
<evidence type="ECO:0000256" key="2">
    <source>
        <dbReference type="ARBA" id="ARBA00001958"/>
    </source>
</evidence>
<evidence type="ECO:0000256" key="6">
    <source>
        <dbReference type="ARBA" id="ARBA00022723"/>
    </source>
</evidence>